<reference evidence="1" key="1">
    <citation type="journal article" date="2021" name="PeerJ">
        <title>Extensive microbial diversity within the chicken gut microbiome revealed by metagenomics and culture.</title>
        <authorList>
            <person name="Gilroy R."/>
            <person name="Ravi A."/>
            <person name="Getino M."/>
            <person name="Pursley I."/>
            <person name="Horton D.L."/>
            <person name="Alikhan N.F."/>
            <person name="Baker D."/>
            <person name="Gharbi K."/>
            <person name="Hall N."/>
            <person name="Watson M."/>
            <person name="Adriaenssens E.M."/>
            <person name="Foster-Nyarko E."/>
            <person name="Jarju S."/>
            <person name="Secka A."/>
            <person name="Antonio M."/>
            <person name="Oren A."/>
            <person name="Chaudhuri R.R."/>
            <person name="La Ragione R."/>
            <person name="Hildebrand F."/>
            <person name="Pallen M.J."/>
        </authorList>
    </citation>
    <scope>NUCLEOTIDE SEQUENCE</scope>
    <source>
        <strain evidence="1">ChiSjej1B19-5720</strain>
    </source>
</reference>
<dbReference type="SUPFAM" id="SSF52467">
    <property type="entry name" value="DHS-like NAD/FAD-binding domain"/>
    <property type="match status" value="1"/>
</dbReference>
<accession>A0A9D2LSX6</accession>
<protein>
    <submittedName>
        <fullName evidence="1">Uncharacterized protein</fullName>
    </submittedName>
</protein>
<dbReference type="EMBL" id="DWYZ01000148">
    <property type="protein sequence ID" value="HJB28685.1"/>
    <property type="molecule type" value="Genomic_DNA"/>
</dbReference>
<dbReference type="InterPro" id="IPR029035">
    <property type="entry name" value="DHS-like_NAD/FAD-binding_dom"/>
</dbReference>
<dbReference type="Proteomes" id="UP000823842">
    <property type="component" value="Unassembled WGS sequence"/>
</dbReference>
<evidence type="ECO:0000313" key="2">
    <source>
        <dbReference type="Proteomes" id="UP000823842"/>
    </source>
</evidence>
<comment type="caution">
    <text evidence="1">The sequence shown here is derived from an EMBL/GenBank/DDBJ whole genome shotgun (WGS) entry which is preliminary data.</text>
</comment>
<proteinExistence type="predicted"/>
<dbReference type="AlphaFoldDB" id="A0A9D2LSX6"/>
<name>A0A9D2LSX6_9FIRM</name>
<sequence>MRRHQRDKILYLELGVGYNTPVIIKYPFWKRTMENPQAVYACINAGQAAAPREIVRRSICINGDIGAVLKNLREQENCCA</sequence>
<reference evidence="1" key="2">
    <citation type="submission" date="2021-04" db="EMBL/GenBank/DDBJ databases">
        <authorList>
            <person name="Gilroy R."/>
        </authorList>
    </citation>
    <scope>NUCLEOTIDE SEQUENCE</scope>
    <source>
        <strain evidence="1">ChiSjej1B19-5720</strain>
    </source>
</reference>
<organism evidence="1 2">
    <name type="scientific">Candidatus Blautia faecavium</name>
    <dbReference type="NCBI Taxonomy" id="2838487"/>
    <lineage>
        <taxon>Bacteria</taxon>
        <taxon>Bacillati</taxon>
        <taxon>Bacillota</taxon>
        <taxon>Clostridia</taxon>
        <taxon>Lachnospirales</taxon>
        <taxon>Lachnospiraceae</taxon>
        <taxon>Blautia</taxon>
    </lineage>
</organism>
<evidence type="ECO:0000313" key="1">
    <source>
        <dbReference type="EMBL" id="HJB28685.1"/>
    </source>
</evidence>
<gene>
    <name evidence="1" type="ORF">IAA06_07815</name>
</gene>